<name>A0AAW3ZDC0_9GAMM</name>
<evidence type="ECO:0000256" key="4">
    <source>
        <dbReference type="ARBA" id="ARBA00023136"/>
    </source>
</evidence>
<evidence type="ECO:0000313" key="7">
    <source>
        <dbReference type="EMBL" id="MBD8524223.1"/>
    </source>
</evidence>
<evidence type="ECO:0000313" key="8">
    <source>
        <dbReference type="Proteomes" id="UP000613768"/>
    </source>
</evidence>
<reference evidence="7 8" key="1">
    <citation type="submission" date="2020-09" db="EMBL/GenBank/DDBJ databases">
        <title>Pseudoxanthomonas sp. CAU 1598 isolated from sand of Yaerae Beach.</title>
        <authorList>
            <person name="Kim W."/>
        </authorList>
    </citation>
    <scope>NUCLEOTIDE SEQUENCE [LARGE SCALE GENOMIC DNA]</scope>
    <source>
        <strain evidence="7 8">CAU 1598</strain>
    </source>
</reference>
<dbReference type="GO" id="GO:0055085">
    <property type="term" value="P:transmembrane transport"/>
    <property type="evidence" value="ECO:0007669"/>
    <property type="project" value="InterPro"/>
</dbReference>
<evidence type="ECO:0000256" key="1">
    <source>
        <dbReference type="ARBA" id="ARBA00004167"/>
    </source>
</evidence>
<feature type="transmembrane region" description="Helical" evidence="5">
    <location>
        <begin position="15"/>
        <end position="35"/>
    </location>
</feature>
<dbReference type="GO" id="GO:0031992">
    <property type="term" value="F:energy transducer activity"/>
    <property type="evidence" value="ECO:0007669"/>
    <property type="project" value="InterPro"/>
</dbReference>
<keyword evidence="5" id="KW-0997">Cell inner membrane</keyword>
<accession>A0AAW3ZDC0</accession>
<dbReference type="PANTHER" id="PTHR34978">
    <property type="entry name" value="POSSIBLE SENSOR-TRANSDUCER PROTEIN BLAR"/>
    <property type="match status" value="1"/>
</dbReference>
<dbReference type="GO" id="GO:0015891">
    <property type="term" value="P:siderophore transport"/>
    <property type="evidence" value="ECO:0007669"/>
    <property type="project" value="InterPro"/>
</dbReference>
<evidence type="ECO:0000259" key="6">
    <source>
        <dbReference type="PROSITE" id="PS52015"/>
    </source>
</evidence>
<sequence length="540" mass="59283">MLELALERWPWVEHVGWALLHSVWQICLIGLLYAVGHWALSRAKPVFRIWLGESALLACLLLPILTVLASESPAQAVVGLAGEGTQQVMRVFQVSAELDWLTQGLAAIALVWMIAVVVLGARAAWKWRYLQQVVSRAGAVPSAWQRRWADILEQAGIGRPVRWLESAEVAGPLLIGWLKPVILFPVGMAARLPAAQVELLLEHELAHIRRADFLFNALQLVVETLLFFHPVVHWMARSIRHDRELACDERVACRHTDRLTYARALLSAAELHREHSLGLAASGGHLLDRIRRLVGEPGIQDPRDSLLRALPMTLALLAVLAALRMAPIAPLWEKLPVADLVVEAFRPAEVAPIDLSVRDLAGVEAPGLAMIANPVSAPVLPAQMPIANLPLTSAPIEVAPASESTAVAEPIEALELRPLMRSKVIAALPESPVDWLRPLNAPPPTYPIAARRSGTEGFAELSFSVDSAGRVQDIRVESSSPNDSFVRAAERALTQWRFQPGNPSSERRVQRFDFTLTAGNSVADSHRQCDISTGTRLCRR</sequence>
<dbReference type="RefSeq" id="WP_192027568.1">
    <property type="nucleotide sequence ID" value="NZ_JACYTR010000001.1"/>
</dbReference>
<keyword evidence="5" id="KW-1003">Cell membrane</keyword>
<dbReference type="Gene3D" id="3.30.2420.10">
    <property type="entry name" value="TonB"/>
    <property type="match status" value="1"/>
</dbReference>
<keyword evidence="5" id="KW-0735">Signal-anchor</keyword>
<dbReference type="GO" id="GO:0005886">
    <property type="term" value="C:plasma membrane"/>
    <property type="evidence" value="ECO:0007669"/>
    <property type="project" value="UniProtKB-SubCell"/>
</dbReference>
<keyword evidence="8" id="KW-1185">Reference proteome</keyword>
<keyword evidence="3 5" id="KW-1133">Transmembrane helix</keyword>
<comment type="subcellular location">
    <subcellularLocation>
        <location evidence="5">Cell inner membrane</location>
        <topology evidence="5">Single-pass membrane protein</topology>
        <orientation evidence="5">Periplasmic side</orientation>
    </subcellularLocation>
    <subcellularLocation>
        <location evidence="1">Membrane</location>
        <topology evidence="1">Single-pass membrane protein</topology>
    </subcellularLocation>
</comment>
<keyword evidence="5" id="KW-0813">Transport</keyword>
<dbReference type="PRINTS" id="PR01374">
    <property type="entry name" value="TONBPROTEIN"/>
</dbReference>
<organism evidence="7 8">
    <name type="scientific">Pseudomarimonas arenosa</name>
    <dbReference type="NCBI Taxonomy" id="2774145"/>
    <lineage>
        <taxon>Bacteria</taxon>
        <taxon>Pseudomonadati</taxon>
        <taxon>Pseudomonadota</taxon>
        <taxon>Gammaproteobacteria</taxon>
        <taxon>Lysobacterales</taxon>
        <taxon>Lysobacteraceae</taxon>
        <taxon>Pseudomarimonas</taxon>
    </lineage>
</organism>
<keyword evidence="2 5" id="KW-0812">Transmembrane</keyword>
<keyword evidence="4 5" id="KW-0472">Membrane</keyword>
<dbReference type="EMBL" id="JACYTR010000001">
    <property type="protein sequence ID" value="MBD8524223.1"/>
    <property type="molecule type" value="Genomic_DNA"/>
</dbReference>
<dbReference type="SUPFAM" id="SSF74653">
    <property type="entry name" value="TolA/TonB C-terminal domain"/>
    <property type="match status" value="1"/>
</dbReference>
<dbReference type="Pfam" id="PF03544">
    <property type="entry name" value="TonB_C"/>
    <property type="match status" value="1"/>
</dbReference>
<dbReference type="Proteomes" id="UP000613768">
    <property type="component" value="Unassembled WGS sequence"/>
</dbReference>
<dbReference type="GO" id="GO:0015031">
    <property type="term" value="P:protein transport"/>
    <property type="evidence" value="ECO:0007669"/>
    <property type="project" value="UniProtKB-UniRule"/>
</dbReference>
<dbReference type="PANTHER" id="PTHR34978:SF3">
    <property type="entry name" value="SLR0241 PROTEIN"/>
    <property type="match status" value="1"/>
</dbReference>
<comment type="function">
    <text evidence="5">Interacts with outer membrane receptor proteins that carry out high-affinity binding and energy dependent uptake into the periplasmic space of specific substrates. It could act to transduce energy from the cytoplasmic membrane to specific energy-requiring processes in the outer membrane, resulting in the release into the periplasm of ligands bound by these outer membrane proteins.</text>
</comment>
<dbReference type="InterPro" id="IPR008756">
    <property type="entry name" value="Peptidase_M56"/>
</dbReference>
<dbReference type="NCBIfam" id="TIGR01352">
    <property type="entry name" value="tonB_Cterm"/>
    <property type="match status" value="1"/>
</dbReference>
<dbReference type="GO" id="GO:0030288">
    <property type="term" value="C:outer membrane-bounded periplasmic space"/>
    <property type="evidence" value="ECO:0007669"/>
    <property type="project" value="InterPro"/>
</dbReference>
<dbReference type="Pfam" id="PF05569">
    <property type="entry name" value="Peptidase_M56"/>
    <property type="match status" value="1"/>
</dbReference>
<keyword evidence="5" id="KW-0653">Protein transport</keyword>
<gene>
    <name evidence="7" type="ORF">IFO71_00560</name>
</gene>
<comment type="caution">
    <text evidence="5">Lacks conserved residue(s) required for the propagation of feature annotation.</text>
</comment>
<comment type="caution">
    <text evidence="7">The sequence shown here is derived from an EMBL/GenBank/DDBJ whole genome shotgun (WGS) entry which is preliminary data.</text>
</comment>
<dbReference type="AlphaFoldDB" id="A0AAW3ZDC0"/>
<dbReference type="InterPro" id="IPR037682">
    <property type="entry name" value="TonB_C"/>
</dbReference>
<evidence type="ECO:0000256" key="2">
    <source>
        <dbReference type="ARBA" id="ARBA00022692"/>
    </source>
</evidence>
<dbReference type="PROSITE" id="PS52015">
    <property type="entry name" value="TONB_CTD"/>
    <property type="match status" value="1"/>
</dbReference>
<feature type="transmembrane region" description="Helical" evidence="5">
    <location>
        <begin position="47"/>
        <end position="69"/>
    </location>
</feature>
<comment type="similarity">
    <text evidence="5">Belongs to the TonB family.</text>
</comment>
<evidence type="ECO:0000256" key="3">
    <source>
        <dbReference type="ARBA" id="ARBA00022989"/>
    </source>
</evidence>
<evidence type="ECO:0000256" key="5">
    <source>
        <dbReference type="RuleBase" id="RU362123"/>
    </source>
</evidence>
<dbReference type="InterPro" id="IPR003538">
    <property type="entry name" value="TonB"/>
</dbReference>
<feature type="transmembrane region" description="Helical" evidence="5">
    <location>
        <begin position="100"/>
        <end position="121"/>
    </location>
</feature>
<dbReference type="CDD" id="cd07341">
    <property type="entry name" value="M56_BlaR1_MecR1_like"/>
    <property type="match status" value="1"/>
</dbReference>
<feature type="transmembrane region" description="Helical" evidence="5">
    <location>
        <begin position="213"/>
        <end position="236"/>
    </location>
</feature>
<dbReference type="InterPro" id="IPR006260">
    <property type="entry name" value="TonB/TolA_C"/>
</dbReference>
<proteinExistence type="inferred from homology"/>
<protein>
    <recommendedName>
        <fullName evidence="5">Protein TonB</fullName>
    </recommendedName>
</protein>
<dbReference type="InterPro" id="IPR052173">
    <property type="entry name" value="Beta-lactam_resp_regulator"/>
</dbReference>
<feature type="domain" description="TonB C-terminal" evidence="6">
    <location>
        <begin position="431"/>
        <end position="523"/>
    </location>
</feature>